<evidence type="ECO:0000256" key="1">
    <source>
        <dbReference type="ARBA" id="ARBA00022448"/>
    </source>
</evidence>
<evidence type="ECO:0000259" key="4">
    <source>
        <dbReference type="PROSITE" id="PS50893"/>
    </source>
</evidence>
<dbReference type="GO" id="GO:0005524">
    <property type="term" value="F:ATP binding"/>
    <property type="evidence" value="ECO:0007669"/>
    <property type="project" value="UniProtKB-KW"/>
</dbReference>
<evidence type="ECO:0000313" key="5">
    <source>
        <dbReference type="EMBL" id="MFK7159731.1"/>
    </source>
</evidence>
<dbReference type="SMART" id="SM00382">
    <property type="entry name" value="AAA"/>
    <property type="match status" value="1"/>
</dbReference>
<dbReference type="InterPro" id="IPR015854">
    <property type="entry name" value="ABC_transpr_LolD-like"/>
</dbReference>
<dbReference type="Proteomes" id="UP001621714">
    <property type="component" value="Unassembled WGS sequence"/>
</dbReference>
<dbReference type="InterPro" id="IPR003593">
    <property type="entry name" value="AAA+_ATPase"/>
</dbReference>
<dbReference type="PANTHER" id="PTHR24220">
    <property type="entry name" value="IMPORT ATP-BINDING PROTEIN"/>
    <property type="match status" value="1"/>
</dbReference>
<dbReference type="CDD" id="cd03255">
    <property type="entry name" value="ABC_MJ0796_LolCDE_FtsE"/>
    <property type="match status" value="1"/>
</dbReference>
<dbReference type="Gene3D" id="3.40.50.300">
    <property type="entry name" value="P-loop containing nucleotide triphosphate hydrolases"/>
    <property type="match status" value="1"/>
</dbReference>
<comment type="caution">
    <text evidence="5">The sequence shown here is derived from an EMBL/GenBank/DDBJ whole genome shotgun (WGS) entry which is preliminary data.</text>
</comment>
<evidence type="ECO:0000256" key="3">
    <source>
        <dbReference type="ARBA" id="ARBA00022840"/>
    </source>
</evidence>
<gene>
    <name evidence="5" type="ORF">V6U78_01590</name>
</gene>
<dbReference type="PROSITE" id="PS00211">
    <property type="entry name" value="ABC_TRANSPORTER_1"/>
    <property type="match status" value="1"/>
</dbReference>
<accession>A0ABW8PV82</accession>
<dbReference type="EMBL" id="JBANFI010000001">
    <property type="protein sequence ID" value="MFK7159731.1"/>
    <property type="molecule type" value="Genomic_DNA"/>
</dbReference>
<protein>
    <submittedName>
        <fullName evidence="5">ATP-binding cassette domain-containing protein</fullName>
    </submittedName>
</protein>
<evidence type="ECO:0000256" key="2">
    <source>
        <dbReference type="ARBA" id="ARBA00022741"/>
    </source>
</evidence>
<proteinExistence type="predicted"/>
<dbReference type="PROSITE" id="PS50893">
    <property type="entry name" value="ABC_TRANSPORTER_2"/>
    <property type="match status" value="1"/>
</dbReference>
<keyword evidence="6" id="KW-1185">Reference proteome</keyword>
<keyword evidence="2" id="KW-0547">Nucleotide-binding</keyword>
<keyword evidence="3 5" id="KW-0067">ATP-binding</keyword>
<keyword evidence="1" id="KW-0813">Transport</keyword>
<organism evidence="5 6">
    <name type="scientific">Marinospirillum alkalitolerans</name>
    <dbReference type="NCBI Taxonomy" id="3123374"/>
    <lineage>
        <taxon>Bacteria</taxon>
        <taxon>Pseudomonadati</taxon>
        <taxon>Pseudomonadota</taxon>
        <taxon>Gammaproteobacteria</taxon>
        <taxon>Oceanospirillales</taxon>
        <taxon>Oceanospirillaceae</taxon>
        <taxon>Marinospirillum</taxon>
    </lineage>
</organism>
<name>A0ABW8PV82_9GAMM</name>
<dbReference type="SUPFAM" id="SSF52540">
    <property type="entry name" value="P-loop containing nucleoside triphosphate hydrolases"/>
    <property type="match status" value="1"/>
</dbReference>
<dbReference type="InterPro" id="IPR017911">
    <property type="entry name" value="MacB-like_ATP-bd"/>
</dbReference>
<feature type="domain" description="ABC transporter" evidence="4">
    <location>
        <begin position="15"/>
        <end position="237"/>
    </location>
</feature>
<dbReference type="InterPro" id="IPR003439">
    <property type="entry name" value="ABC_transporter-like_ATP-bd"/>
</dbReference>
<dbReference type="InterPro" id="IPR017871">
    <property type="entry name" value="ABC_transporter-like_CS"/>
</dbReference>
<sequence>MDTTPPKSELSAVVLEAQGLGYRLTQEAGELIILDDIHLSVYQGESVAILGPSGSGKSTLLALLAGLDVPTQGQLTWRQQPFSQLDEDARALIRAQEVGFIFQSFQLLPELTALENVALPLELRGEKQALHLARQQLEQVGLAARAQHRPHQMSGGEQQRVAIARAFAAQPQVLFADEPTGNLDGDNGAKVADLLFALNDQTHQPLTLILVTHDEALAQRCQRIVRLKSGRIAAIEAGGAA</sequence>
<reference evidence="5 6" key="1">
    <citation type="submission" date="2024-02" db="EMBL/GenBank/DDBJ databases">
        <title>Marinospirillum sp. MEB 164 isolated from Lonar lake sediment.</title>
        <authorList>
            <person name="Joshi A."/>
            <person name="Thite S."/>
        </authorList>
    </citation>
    <scope>NUCLEOTIDE SEQUENCE [LARGE SCALE GENOMIC DNA]</scope>
    <source>
        <strain evidence="5 6">MEB164</strain>
    </source>
</reference>
<dbReference type="RefSeq" id="WP_405336506.1">
    <property type="nucleotide sequence ID" value="NZ_JBANFI010000001.1"/>
</dbReference>
<dbReference type="InterPro" id="IPR027417">
    <property type="entry name" value="P-loop_NTPase"/>
</dbReference>
<dbReference type="Pfam" id="PF00005">
    <property type="entry name" value="ABC_tran"/>
    <property type="match status" value="1"/>
</dbReference>
<evidence type="ECO:0000313" key="6">
    <source>
        <dbReference type="Proteomes" id="UP001621714"/>
    </source>
</evidence>